<gene>
    <name evidence="1" type="ORF">SVXNc_0037</name>
</gene>
<keyword evidence="2" id="KW-1185">Reference proteome</keyword>
<name>A0ABY8CCX4_9ARCH</name>
<evidence type="ECO:0000313" key="1">
    <source>
        <dbReference type="EMBL" id="WEL19069.1"/>
    </source>
</evidence>
<evidence type="ECO:0000313" key="2">
    <source>
        <dbReference type="Proteomes" id="UP001218034"/>
    </source>
</evidence>
<dbReference type="RefSeq" id="WP_347721941.1">
    <property type="nucleotide sequence ID" value="NZ_CP104395.1"/>
</dbReference>
<protein>
    <submittedName>
        <fullName evidence="1">Uncharacterized protein</fullName>
    </submittedName>
</protein>
<accession>A0ABY8CCX4</accession>
<organism evidence="1 2">
    <name type="scientific">Candidatus Nanohalococcus occultus</name>
    <dbReference type="NCBI Taxonomy" id="2978047"/>
    <lineage>
        <taxon>Archaea</taxon>
        <taxon>Candidatus Nanohalarchaeota</taxon>
        <taxon>Candidatus Nanohalarchaeota incertae sedis</taxon>
        <taxon>Candidatus Nanohalococcus</taxon>
    </lineage>
</organism>
<proteinExistence type="predicted"/>
<dbReference type="GeneID" id="90589472"/>
<reference evidence="1 2" key="1">
    <citation type="submission" date="2022-09" db="EMBL/GenBank/DDBJ databases">
        <title>Xylan utilization by haloarchaea-nanohaloarchaea associations.</title>
        <authorList>
            <person name="Yakimov M."/>
        </authorList>
    </citation>
    <scope>NUCLEOTIDE SEQUENCE [LARGE SCALE GENOMIC DNA]</scope>
    <source>
        <strain evidence="1 2">SVXNc</strain>
    </source>
</reference>
<dbReference type="Proteomes" id="UP001218034">
    <property type="component" value="Chromosome"/>
</dbReference>
<sequence length="256" mass="28742">MERLEDISDYLEGKETTRRKLLAGAGALGLTALAGCSAPDPDYTDWGRFRIKAPGGLPFQLEEDLPFVTYSAPLLEETAQAIHDQAEQELSGPTVRETQNKVLMDTFYFRDDEILSAMERNPRLVGDEDEISRLIGNNHYATMRMGIKASGETRDIRQYLAKDLRAEYINNISQPFKNSFEIAYDLGEPVFDIGGADERDDQFIGMELYVLGNSGSKAGRYFNTSEIKKYAEGKLSALESDLEEEAVRDGGFEFYL</sequence>
<dbReference type="EMBL" id="CP104395">
    <property type="protein sequence ID" value="WEL19069.1"/>
    <property type="molecule type" value="Genomic_DNA"/>
</dbReference>